<evidence type="ECO:0000256" key="2">
    <source>
        <dbReference type="ARBA" id="ARBA00023242"/>
    </source>
</evidence>
<dbReference type="InterPro" id="IPR001766">
    <property type="entry name" value="Fork_head_dom"/>
</dbReference>
<dbReference type="PROSITE" id="PS50039">
    <property type="entry name" value="FORK_HEAD_3"/>
    <property type="match status" value="1"/>
</dbReference>
<keyword evidence="2 3" id="KW-0539">Nucleus</keyword>
<evidence type="ECO:0000313" key="5">
    <source>
        <dbReference type="Proteomes" id="UP001652625"/>
    </source>
</evidence>
<keyword evidence="5" id="KW-1185">Reference proteome</keyword>
<dbReference type="InterPro" id="IPR036390">
    <property type="entry name" value="WH_DNA-bd_sf"/>
</dbReference>
<dbReference type="PANTHER" id="PTHR11829">
    <property type="entry name" value="FORKHEAD BOX PROTEIN"/>
    <property type="match status" value="1"/>
</dbReference>
<dbReference type="SUPFAM" id="SSF46785">
    <property type="entry name" value="Winged helix' DNA-binding domain"/>
    <property type="match status" value="1"/>
</dbReference>
<dbReference type="InterPro" id="IPR030456">
    <property type="entry name" value="TF_fork_head_CS_2"/>
</dbReference>
<dbReference type="InterPro" id="IPR047519">
    <property type="entry name" value="FH_FOXQ2-like"/>
</dbReference>
<dbReference type="GeneID" id="100211811"/>
<proteinExistence type="predicted"/>
<dbReference type="Proteomes" id="UP001652625">
    <property type="component" value="Chromosome 09"/>
</dbReference>
<sequence>MSLNQFAEHKPLFSEQKPQIKHSVAEITSPFNEDNISQIDKDVKNVFKDELLENDLSCNKKVEPEKIASYTEMIAKAIFSGKGNMSTLQDIYEFLIENFPILKSRGKSWKNSVRHTLSLNEWFVKIPRTDNGKSCYWSIHPIYLNRFRKGDFQKQRKSGITRLHHSSKRTHVFPSYFYTESTPSDYPHMVPTLPSPYREHCPYVSNPTLPNLSLQYYPSAAIPNRSHTDTDSQSYIKTDKTDIKPYSLKSPSSYFYSPYQKYPQDQLSPCGAQKMYMESLRQSPMMHFPQTFSPSYGNTYSGDNNVKSSIETRNMYFPTDYRTCHVTDFPYAPYTPY</sequence>
<dbReference type="PANTHER" id="PTHR11829:SF343">
    <property type="entry name" value="FORK-HEAD DOMAIN-CONTAINING PROTEIN"/>
    <property type="match status" value="1"/>
</dbReference>
<evidence type="ECO:0000256" key="3">
    <source>
        <dbReference type="PROSITE-ProRule" id="PRU00089"/>
    </source>
</evidence>
<feature type="domain" description="Fork-head" evidence="4">
    <location>
        <begin position="65"/>
        <end position="157"/>
    </location>
</feature>
<evidence type="ECO:0000256" key="1">
    <source>
        <dbReference type="ARBA" id="ARBA00023125"/>
    </source>
</evidence>
<gene>
    <name evidence="6" type="primary">LOC100211811</name>
</gene>
<name>A0ABM4CJ58_HYDVU</name>
<organism evidence="5 6">
    <name type="scientific">Hydra vulgaris</name>
    <name type="common">Hydra</name>
    <name type="synonym">Hydra attenuata</name>
    <dbReference type="NCBI Taxonomy" id="6087"/>
    <lineage>
        <taxon>Eukaryota</taxon>
        <taxon>Metazoa</taxon>
        <taxon>Cnidaria</taxon>
        <taxon>Hydrozoa</taxon>
        <taxon>Hydroidolina</taxon>
        <taxon>Anthoathecata</taxon>
        <taxon>Aplanulata</taxon>
        <taxon>Hydridae</taxon>
        <taxon>Hydra</taxon>
    </lineage>
</organism>
<dbReference type="RefSeq" id="XP_065661793.1">
    <property type="nucleotide sequence ID" value="XM_065805721.1"/>
</dbReference>
<evidence type="ECO:0000313" key="6">
    <source>
        <dbReference type="RefSeq" id="XP_065661793.1"/>
    </source>
</evidence>
<accession>A0ABM4CJ58</accession>
<dbReference type="PRINTS" id="PR00053">
    <property type="entry name" value="FORKHEAD"/>
</dbReference>
<dbReference type="InterPro" id="IPR050211">
    <property type="entry name" value="FOX_domain-containing"/>
</dbReference>
<feature type="DNA-binding region" description="Fork-head" evidence="3">
    <location>
        <begin position="65"/>
        <end position="157"/>
    </location>
</feature>
<keyword evidence="1 3" id="KW-0238">DNA-binding</keyword>
<comment type="subcellular location">
    <subcellularLocation>
        <location evidence="3">Nucleus</location>
    </subcellularLocation>
</comment>
<dbReference type="PROSITE" id="PS00658">
    <property type="entry name" value="FORK_HEAD_2"/>
    <property type="match status" value="1"/>
</dbReference>
<dbReference type="Gene3D" id="1.10.10.10">
    <property type="entry name" value="Winged helix-like DNA-binding domain superfamily/Winged helix DNA-binding domain"/>
    <property type="match status" value="1"/>
</dbReference>
<dbReference type="InterPro" id="IPR036388">
    <property type="entry name" value="WH-like_DNA-bd_sf"/>
</dbReference>
<dbReference type="SMART" id="SM00339">
    <property type="entry name" value="FH"/>
    <property type="match status" value="1"/>
</dbReference>
<reference evidence="6" key="1">
    <citation type="submission" date="2025-08" db="UniProtKB">
        <authorList>
            <consortium name="RefSeq"/>
        </authorList>
    </citation>
    <scope>IDENTIFICATION</scope>
</reference>
<dbReference type="CDD" id="cd20035">
    <property type="entry name" value="FH_FOXQ2-like"/>
    <property type="match status" value="1"/>
</dbReference>
<protein>
    <submittedName>
        <fullName evidence="6">Forkhead box protein fkh-2</fullName>
    </submittedName>
</protein>
<dbReference type="Pfam" id="PF00250">
    <property type="entry name" value="Forkhead"/>
    <property type="match status" value="1"/>
</dbReference>
<evidence type="ECO:0000259" key="4">
    <source>
        <dbReference type="PROSITE" id="PS50039"/>
    </source>
</evidence>